<protein>
    <recommendedName>
        <fullName evidence="6">GTPase HflX</fullName>
    </recommendedName>
    <alternativeName>
        <fullName evidence="6">GTP-binding protein HflX</fullName>
    </alternativeName>
</protein>
<dbReference type="InterPro" id="IPR045498">
    <property type="entry name" value="HflX_C"/>
</dbReference>
<dbReference type="CDD" id="cd01878">
    <property type="entry name" value="HflX"/>
    <property type="match status" value="1"/>
</dbReference>
<dbReference type="AlphaFoldDB" id="W0A784"/>
<dbReference type="EMBL" id="CP006644">
    <property type="protein sequence ID" value="AHE53799.1"/>
    <property type="molecule type" value="Genomic_DNA"/>
</dbReference>
<evidence type="ECO:0000313" key="11">
    <source>
        <dbReference type="EMBL" id="AHE53799.1"/>
    </source>
</evidence>
<keyword evidence="12" id="KW-1185">Reference proteome</keyword>
<dbReference type="Pfam" id="PF16360">
    <property type="entry name" value="GTP-bdg_M"/>
    <property type="match status" value="1"/>
</dbReference>
<dbReference type="Gene3D" id="6.10.250.2860">
    <property type="match status" value="1"/>
</dbReference>
<evidence type="ECO:0000313" key="12">
    <source>
        <dbReference type="Proteomes" id="UP000018851"/>
    </source>
</evidence>
<keyword evidence="2 8" id="KW-0479">Metal-binding</keyword>
<dbReference type="GO" id="GO:0043022">
    <property type="term" value="F:ribosome binding"/>
    <property type="evidence" value="ECO:0007669"/>
    <property type="project" value="TreeGrafter"/>
</dbReference>
<feature type="binding site" evidence="7">
    <location>
        <begin position="330"/>
        <end position="333"/>
    </location>
    <ligand>
        <name>GTP</name>
        <dbReference type="ChEBI" id="CHEBI:37565"/>
    </ligand>
</feature>
<dbReference type="FunFam" id="3.40.50.11060:FF:000001">
    <property type="entry name" value="GTPase HflX"/>
    <property type="match status" value="1"/>
</dbReference>
<dbReference type="InterPro" id="IPR042108">
    <property type="entry name" value="GTPase_HflX_N_sf"/>
</dbReference>
<dbReference type="InterPro" id="IPR016496">
    <property type="entry name" value="GTPase_HflX"/>
</dbReference>
<dbReference type="OrthoDB" id="9812272at2"/>
<dbReference type="NCBIfam" id="TIGR03156">
    <property type="entry name" value="GTP_HflX"/>
    <property type="match status" value="1"/>
</dbReference>
<comment type="cofactor">
    <cofactor evidence="8">
        <name>Mg(2+)</name>
        <dbReference type="ChEBI" id="CHEBI:18420"/>
    </cofactor>
</comment>
<organism evidence="11 12">
    <name type="scientific">Sphingomonas sanxanigenens DSM 19645 = NX02</name>
    <dbReference type="NCBI Taxonomy" id="1123269"/>
    <lineage>
        <taxon>Bacteria</taxon>
        <taxon>Pseudomonadati</taxon>
        <taxon>Pseudomonadota</taxon>
        <taxon>Alphaproteobacteria</taxon>
        <taxon>Sphingomonadales</taxon>
        <taxon>Sphingomonadaceae</taxon>
        <taxon>Sphingomonas</taxon>
    </lineage>
</organism>
<dbReference type="KEGG" id="ssan:NX02_10410"/>
<dbReference type="PANTHER" id="PTHR10229">
    <property type="entry name" value="GTP-BINDING PROTEIN HFLX"/>
    <property type="match status" value="1"/>
</dbReference>
<proteinExistence type="inferred from homology"/>
<dbReference type="Gene3D" id="3.40.50.11060">
    <property type="entry name" value="GTPase HflX, N-terminal domain"/>
    <property type="match status" value="1"/>
</dbReference>
<dbReference type="PRINTS" id="PR00326">
    <property type="entry name" value="GTP1OBG"/>
</dbReference>
<name>W0A784_9SPHN</name>
<dbReference type="InterPro" id="IPR030394">
    <property type="entry name" value="G_HFLX_dom"/>
</dbReference>
<sequence length="432" mass="47228">MSGFRREEDEFRRGAKAVVAYPDMGKGGDRDVEARLDEAAGLAEAIGIDVVDRIAYRVRQPRPATLFGAGQVEALATVARAHEAELVVVDGAVTPVQQRNLEEELKTKVIDRTGLILEIFGERAATAEGRLQVELAHLDYQAGRLVRSWTHLERQRGGFGFLGGPGETQIEADRRMIRDRMAKLRRELEQVSRTRGLHRERRRRAPWPVVGLVGYTNAGKSTLFNRLTGAGVMAEDLLFATLDPTMRQITLPGLDKAILSDTVGFVSDLPTQLVAAFRATLEEVTSADLIVHVRDIAHPDSDAQATDVEQVLAEIGVSGDGAAPRIEAWNKVDLLDPETQAALAAEAARRDDVVLISAQTGEGVEALRRMMSTRLTATARVRHIDLPIADGAAAAWLHAHGEVLTQDADGETIHLDVRLSETDWARFQSRGA</sequence>
<evidence type="ECO:0000256" key="4">
    <source>
        <dbReference type="ARBA" id="ARBA00022842"/>
    </source>
</evidence>
<keyword evidence="1 6" id="KW-0963">Cytoplasm</keyword>
<dbReference type="InterPro" id="IPR027417">
    <property type="entry name" value="P-loop_NTPase"/>
</dbReference>
<comment type="similarity">
    <text evidence="6">Belongs to the TRAFAC class OBG-HflX-like GTPase superfamily. HflX GTPase family.</text>
</comment>
<evidence type="ECO:0000256" key="1">
    <source>
        <dbReference type="ARBA" id="ARBA00022490"/>
    </source>
</evidence>
<dbReference type="GO" id="GO:0046872">
    <property type="term" value="F:metal ion binding"/>
    <property type="evidence" value="ECO:0007669"/>
    <property type="project" value="UniProtKB-KW"/>
</dbReference>
<dbReference type="Gene3D" id="3.40.50.300">
    <property type="entry name" value="P-loop containing nucleotide triphosphate hydrolases"/>
    <property type="match status" value="1"/>
</dbReference>
<dbReference type="Pfam" id="PF01926">
    <property type="entry name" value="MMR_HSR1"/>
    <property type="match status" value="1"/>
</dbReference>
<dbReference type="GO" id="GO:0005525">
    <property type="term" value="F:GTP binding"/>
    <property type="evidence" value="ECO:0007669"/>
    <property type="project" value="UniProtKB-UniRule"/>
</dbReference>
<keyword evidence="4 8" id="KW-0460">Magnesium</keyword>
<keyword evidence="9" id="KW-0175">Coiled coil</keyword>
<dbReference type="InterPro" id="IPR006073">
    <property type="entry name" value="GTP-bd"/>
</dbReference>
<dbReference type="GO" id="GO:0003924">
    <property type="term" value="F:GTPase activity"/>
    <property type="evidence" value="ECO:0007669"/>
    <property type="project" value="UniProtKB-UniRule"/>
</dbReference>
<evidence type="ECO:0000256" key="6">
    <source>
        <dbReference type="HAMAP-Rule" id="MF_00900"/>
    </source>
</evidence>
<comment type="subcellular location">
    <subcellularLocation>
        <location evidence="6">Cytoplasm</location>
    </subcellularLocation>
    <text evidence="6">May associate with membranes.</text>
</comment>
<feature type="binding site" evidence="7">
    <location>
        <begin position="261"/>
        <end position="264"/>
    </location>
    <ligand>
        <name>GTP</name>
        <dbReference type="ChEBI" id="CHEBI:37565"/>
    </ligand>
</feature>
<dbReference type="GO" id="GO:0005737">
    <property type="term" value="C:cytoplasm"/>
    <property type="evidence" value="ECO:0007669"/>
    <property type="project" value="UniProtKB-SubCell"/>
</dbReference>
<feature type="coiled-coil region" evidence="9">
    <location>
        <begin position="174"/>
        <end position="201"/>
    </location>
</feature>
<feature type="binding site" evidence="8">
    <location>
        <position position="221"/>
    </location>
    <ligand>
        <name>Mg(2+)</name>
        <dbReference type="ChEBI" id="CHEBI:18420"/>
    </ligand>
</feature>
<dbReference type="InterPro" id="IPR025121">
    <property type="entry name" value="GTPase_HflX_N"/>
</dbReference>
<dbReference type="PROSITE" id="PS51705">
    <property type="entry name" value="G_HFLX"/>
    <property type="match status" value="1"/>
</dbReference>
<dbReference type="eggNOG" id="COG2262">
    <property type="taxonomic scope" value="Bacteria"/>
</dbReference>
<gene>
    <name evidence="6" type="primary">hflX</name>
    <name evidence="11" type="ORF">NX02_10410</name>
</gene>
<evidence type="ECO:0000256" key="2">
    <source>
        <dbReference type="ARBA" id="ARBA00022723"/>
    </source>
</evidence>
<evidence type="ECO:0000256" key="8">
    <source>
        <dbReference type="PIRSR" id="PIRSR006809-2"/>
    </source>
</evidence>
<dbReference type="Pfam" id="PF13167">
    <property type="entry name" value="GTP-bdg_N"/>
    <property type="match status" value="1"/>
</dbReference>
<dbReference type="HAMAP" id="MF_00900">
    <property type="entry name" value="GTPase_HflX"/>
    <property type="match status" value="1"/>
</dbReference>
<evidence type="ECO:0000256" key="7">
    <source>
        <dbReference type="PIRSR" id="PIRSR006809-1"/>
    </source>
</evidence>
<dbReference type="RefSeq" id="WP_025292028.1">
    <property type="nucleotide sequence ID" value="NZ_CP006644.1"/>
</dbReference>
<feature type="binding site" evidence="7">
    <location>
        <begin position="214"/>
        <end position="221"/>
    </location>
    <ligand>
        <name>GTP</name>
        <dbReference type="ChEBI" id="CHEBI:37565"/>
    </ligand>
</feature>
<feature type="binding site" evidence="8">
    <location>
        <position position="241"/>
    </location>
    <ligand>
        <name>Mg(2+)</name>
        <dbReference type="ChEBI" id="CHEBI:18420"/>
    </ligand>
</feature>
<feature type="binding site" evidence="7">
    <location>
        <begin position="239"/>
        <end position="243"/>
    </location>
    <ligand>
        <name>GTP</name>
        <dbReference type="ChEBI" id="CHEBI:37565"/>
    </ligand>
</feature>
<comment type="subunit">
    <text evidence="6">Monomer. Associates with the 50S ribosomal subunit.</text>
</comment>
<accession>W0A784</accession>
<dbReference type="SUPFAM" id="SSF52540">
    <property type="entry name" value="P-loop containing nucleoside triphosphate hydrolases"/>
    <property type="match status" value="1"/>
</dbReference>
<keyword evidence="3 6" id="KW-0547">Nucleotide-binding</keyword>
<keyword evidence="5 6" id="KW-0342">GTP-binding</keyword>
<dbReference type="PIRSF" id="PIRSF006809">
    <property type="entry name" value="GTP-binding_hflX_prd"/>
    <property type="match status" value="1"/>
</dbReference>
<reference evidence="11 12" key="1">
    <citation type="submission" date="2013-07" db="EMBL/GenBank/DDBJ databases">
        <title>Completed genome of Sphingomonas sanxanigenens NX02.</title>
        <authorList>
            <person name="Ma T."/>
            <person name="Huang H."/>
            <person name="Wu M."/>
            <person name="Li X."/>
            <person name="Li G."/>
        </authorList>
    </citation>
    <scope>NUCLEOTIDE SEQUENCE [LARGE SCALE GENOMIC DNA]</scope>
    <source>
        <strain evidence="11 12">NX02</strain>
    </source>
</reference>
<dbReference type="Proteomes" id="UP000018851">
    <property type="component" value="Chromosome"/>
</dbReference>
<feature type="binding site" evidence="7">
    <location>
        <begin position="357"/>
        <end position="359"/>
    </location>
    <ligand>
        <name>GTP</name>
        <dbReference type="ChEBI" id="CHEBI:37565"/>
    </ligand>
</feature>
<comment type="function">
    <text evidence="6">GTPase that associates with the 50S ribosomal subunit and may have a role during protein synthesis or ribosome biogenesis.</text>
</comment>
<evidence type="ECO:0000259" key="10">
    <source>
        <dbReference type="PROSITE" id="PS51705"/>
    </source>
</evidence>
<evidence type="ECO:0000256" key="3">
    <source>
        <dbReference type="ARBA" id="ARBA00022741"/>
    </source>
</evidence>
<feature type="domain" description="Hflx-type G" evidence="10">
    <location>
        <begin position="208"/>
        <end position="379"/>
    </location>
</feature>
<dbReference type="STRING" id="1123269.NX02_10410"/>
<dbReference type="InterPro" id="IPR032305">
    <property type="entry name" value="GTP-bd_M"/>
</dbReference>
<dbReference type="PATRIC" id="fig|1123269.5.peg.2017"/>
<evidence type="ECO:0000256" key="5">
    <source>
        <dbReference type="ARBA" id="ARBA00023134"/>
    </source>
</evidence>
<dbReference type="PANTHER" id="PTHR10229:SF0">
    <property type="entry name" value="GTP-BINDING PROTEIN 6-RELATED"/>
    <property type="match status" value="1"/>
</dbReference>
<dbReference type="HOGENOM" id="CLU_019597_1_0_5"/>
<dbReference type="Pfam" id="PF19275">
    <property type="entry name" value="HflX_C"/>
    <property type="match status" value="1"/>
</dbReference>
<evidence type="ECO:0000256" key="9">
    <source>
        <dbReference type="SAM" id="Coils"/>
    </source>
</evidence>